<keyword evidence="1" id="KW-0732">Signal</keyword>
<dbReference type="EMBL" id="NNAY01001296">
    <property type="protein sequence ID" value="OXU24447.1"/>
    <property type="molecule type" value="Genomic_DNA"/>
</dbReference>
<feature type="chain" id="PRO_5012150022" evidence="1">
    <location>
        <begin position="24"/>
        <end position="96"/>
    </location>
</feature>
<dbReference type="Proteomes" id="UP000215335">
    <property type="component" value="Unassembled WGS sequence"/>
</dbReference>
<comment type="caution">
    <text evidence="2">The sequence shown here is derived from an EMBL/GenBank/DDBJ whole genome shotgun (WGS) entry which is preliminary data.</text>
</comment>
<gene>
    <name evidence="2" type="ORF">TSAR_011486</name>
</gene>
<evidence type="ECO:0000313" key="2">
    <source>
        <dbReference type="EMBL" id="OXU24447.1"/>
    </source>
</evidence>
<evidence type="ECO:0000313" key="3">
    <source>
        <dbReference type="Proteomes" id="UP000215335"/>
    </source>
</evidence>
<protein>
    <submittedName>
        <fullName evidence="2">Uncharacterized protein</fullName>
    </submittedName>
</protein>
<dbReference type="OrthoDB" id="7696725at2759"/>
<sequence>MFSRYFLTFFIIVMFAFARHVSALEKEEEDDDVQNRNPLAVRAVLFLLKNGIKWAAEHCLKEAAEKCQHLAKKPKEAFNCGKDFIQANKGRCATGK</sequence>
<keyword evidence="3" id="KW-1185">Reference proteome</keyword>
<proteinExistence type="predicted"/>
<organism evidence="2 3">
    <name type="scientific">Trichomalopsis sarcophagae</name>
    <dbReference type="NCBI Taxonomy" id="543379"/>
    <lineage>
        <taxon>Eukaryota</taxon>
        <taxon>Metazoa</taxon>
        <taxon>Ecdysozoa</taxon>
        <taxon>Arthropoda</taxon>
        <taxon>Hexapoda</taxon>
        <taxon>Insecta</taxon>
        <taxon>Pterygota</taxon>
        <taxon>Neoptera</taxon>
        <taxon>Endopterygota</taxon>
        <taxon>Hymenoptera</taxon>
        <taxon>Apocrita</taxon>
        <taxon>Proctotrupomorpha</taxon>
        <taxon>Chalcidoidea</taxon>
        <taxon>Pteromalidae</taxon>
        <taxon>Pteromalinae</taxon>
        <taxon>Trichomalopsis</taxon>
    </lineage>
</organism>
<dbReference type="AlphaFoldDB" id="A0A232F1X8"/>
<evidence type="ECO:0000256" key="1">
    <source>
        <dbReference type="SAM" id="SignalP"/>
    </source>
</evidence>
<feature type="signal peptide" evidence="1">
    <location>
        <begin position="1"/>
        <end position="23"/>
    </location>
</feature>
<name>A0A232F1X8_9HYME</name>
<accession>A0A232F1X8</accession>
<reference evidence="2 3" key="1">
    <citation type="journal article" date="2017" name="Curr. Biol.">
        <title>The Evolution of Venom by Co-option of Single-Copy Genes.</title>
        <authorList>
            <person name="Martinson E.O."/>
            <person name="Mrinalini"/>
            <person name="Kelkar Y.D."/>
            <person name="Chang C.H."/>
            <person name="Werren J.H."/>
        </authorList>
    </citation>
    <scope>NUCLEOTIDE SEQUENCE [LARGE SCALE GENOMIC DNA]</scope>
    <source>
        <strain evidence="2 3">Alberta</strain>
        <tissue evidence="2">Whole body</tissue>
    </source>
</reference>